<dbReference type="Proteomes" id="UP000228987">
    <property type="component" value="Unassembled WGS sequence"/>
</dbReference>
<protein>
    <submittedName>
        <fullName evidence="2">Uncharacterized protein</fullName>
    </submittedName>
</protein>
<evidence type="ECO:0000313" key="2">
    <source>
        <dbReference type="EMBL" id="PCJ42610.1"/>
    </source>
</evidence>
<dbReference type="EMBL" id="NVWI01000002">
    <property type="protein sequence ID" value="PCJ42610.1"/>
    <property type="molecule type" value="Genomic_DNA"/>
</dbReference>
<proteinExistence type="predicted"/>
<comment type="caution">
    <text evidence="2">The sequence shown here is derived from an EMBL/GenBank/DDBJ whole genome shotgun (WGS) entry which is preliminary data.</text>
</comment>
<name>A0A2A5CGL2_9GAMM</name>
<evidence type="ECO:0000313" key="3">
    <source>
        <dbReference type="Proteomes" id="UP000228987"/>
    </source>
</evidence>
<dbReference type="AlphaFoldDB" id="A0A2A5CGL2"/>
<accession>A0A2A5CGL2</accession>
<sequence>MLLKKKFILLVSAFMISSCSFLQSSGGWSEQLPPQGYFADYYQYDIDNQLYQDQESYLAWVRVFYSGSAISIGWLQLTEDLLIEMPANKQQEYAELLAELGQRIGAEWARDNGLRLIDTRSASAWRDALIEAVSLGDLEDYMQRFEIDVNAVLAGSLSKEEIEFSRYYAEEKFEFC</sequence>
<organism evidence="2 3">
    <name type="scientific">SAR86 cluster bacterium</name>
    <dbReference type="NCBI Taxonomy" id="2030880"/>
    <lineage>
        <taxon>Bacteria</taxon>
        <taxon>Pseudomonadati</taxon>
        <taxon>Pseudomonadota</taxon>
        <taxon>Gammaproteobacteria</taxon>
        <taxon>SAR86 cluster</taxon>
    </lineage>
</organism>
<gene>
    <name evidence="2" type="ORF">COA71_03620</name>
</gene>
<reference evidence="3" key="1">
    <citation type="submission" date="2017-08" db="EMBL/GenBank/DDBJ databases">
        <title>A dynamic microbial community with high functional redundancy inhabits the cold, oxic subseafloor aquifer.</title>
        <authorList>
            <person name="Tully B.J."/>
            <person name="Wheat C.G."/>
            <person name="Glazer B.T."/>
            <person name="Huber J.A."/>
        </authorList>
    </citation>
    <scope>NUCLEOTIDE SEQUENCE [LARGE SCALE GENOMIC DNA]</scope>
</reference>
<feature type="chain" id="PRO_5012224320" evidence="1">
    <location>
        <begin position="25"/>
        <end position="176"/>
    </location>
</feature>
<feature type="signal peptide" evidence="1">
    <location>
        <begin position="1"/>
        <end position="24"/>
    </location>
</feature>
<keyword evidence="1" id="KW-0732">Signal</keyword>
<dbReference type="PROSITE" id="PS51257">
    <property type="entry name" value="PROKAR_LIPOPROTEIN"/>
    <property type="match status" value="1"/>
</dbReference>
<evidence type="ECO:0000256" key="1">
    <source>
        <dbReference type="SAM" id="SignalP"/>
    </source>
</evidence>